<proteinExistence type="predicted"/>
<protein>
    <submittedName>
        <fullName evidence="1">Uncharacterized protein</fullName>
    </submittedName>
</protein>
<comment type="caution">
    <text evidence="1">The sequence shown here is derived from an EMBL/GenBank/DDBJ whole genome shotgun (WGS) entry which is preliminary data.</text>
</comment>
<accession>A0A8J7KM78</accession>
<evidence type="ECO:0000313" key="2">
    <source>
        <dbReference type="Proteomes" id="UP000622653"/>
    </source>
</evidence>
<dbReference type="Proteomes" id="UP000622653">
    <property type="component" value="Unassembled WGS sequence"/>
</dbReference>
<dbReference type="RefSeq" id="WP_194563721.1">
    <property type="nucleotide sequence ID" value="NZ_JADKPV010000010.1"/>
</dbReference>
<keyword evidence="2" id="KW-1185">Reference proteome</keyword>
<dbReference type="AlphaFoldDB" id="A0A8J7KM78"/>
<evidence type="ECO:0000313" key="1">
    <source>
        <dbReference type="EMBL" id="MBF4502234.1"/>
    </source>
</evidence>
<organism evidence="1 2">
    <name type="scientific">Savagea serpentis</name>
    <dbReference type="NCBI Taxonomy" id="2785297"/>
    <lineage>
        <taxon>Bacteria</taxon>
        <taxon>Bacillati</taxon>
        <taxon>Bacillota</taxon>
        <taxon>Bacilli</taxon>
        <taxon>Bacillales</taxon>
        <taxon>Caryophanaceae</taxon>
        <taxon>Savagea</taxon>
    </lineage>
</organism>
<reference evidence="1" key="1">
    <citation type="submission" date="2020-11" db="EMBL/GenBank/DDBJ databases">
        <title>Multidrug resistant novel bacterium Savagea serpentis sp. nov., isolated from the scats of a vine snake (Ahaetulla nasuta).</title>
        <authorList>
            <person name="Venkata Ramana V."/>
            <person name="Vikas Patil S."/>
            <person name="Yogita Lugani V."/>
        </authorList>
    </citation>
    <scope>NUCLEOTIDE SEQUENCE</scope>
    <source>
        <strain evidence="1">SN6</strain>
    </source>
</reference>
<dbReference type="EMBL" id="JADKPV010000010">
    <property type="protein sequence ID" value="MBF4502234.1"/>
    <property type="molecule type" value="Genomic_DNA"/>
</dbReference>
<sequence>MEHVVLQIMAIYEKHIQRSEMSEEEVLQVAKHIAKQWSIHEEFDMETHDHFERFVLSHLRARIEKKPGLLLFENRVTYSHKEWYLSIKMTIPSEPHYFHQGYFPLDDVMQRNVVIQHFPELQANLFECSQFYRKYESIYSRRRINEVQIEFILPRLTI</sequence>
<gene>
    <name evidence="1" type="ORF">IRY55_12770</name>
</gene>
<name>A0A8J7KM78_9BACL</name>